<dbReference type="InterPro" id="IPR004252">
    <property type="entry name" value="Probable_transposase_24"/>
</dbReference>
<dbReference type="EMBL" id="CP133617">
    <property type="protein sequence ID" value="WMV33913.1"/>
    <property type="molecule type" value="Genomic_DNA"/>
</dbReference>
<gene>
    <name evidence="1" type="ORF">MTR67_027298</name>
</gene>
<protein>
    <submittedName>
        <fullName evidence="1">Uncharacterized protein</fullName>
    </submittedName>
</protein>
<dbReference type="Proteomes" id="UP001234989">
    <property type="component" value="Chromosome 6"/>
</dbReference>
<sequence length="92" mass="10635">MLPHVFDDLGRYWNTYKFKAISNQTKKARGSLKGGSLHIGGAKSVGTIAREMKKNWDALPLLRRFSRRLMSGRKKMSRIRMCGWIKEPNKLL</sequence>
<dbReference type="AlphaFoldDB" id="A0AAF0R3D8"/>
<reference evidence="1" key="1">
    <citation type="submission" date="2023-08" db="EMBL/GenBank/DDBJ databases">
        <title>A de novo genome assembly of Solanum verrucosum Schlechtendal, a Mexican diploid species geographically isolated from the other diploid A-genome species in potato relatives.</title>
        <authorList>
            <person name="Hosaka K."/>
        </authorList>
    </citation>
    <scope>NUCLEOTIDE SEQUENCE</scope>
    <source>
        <tissue evidence="1">Young leaves</tissue>
    </source>
</reference>
<organism evidence="1 2">
    <name type="scientific">Solanum verrucosum</name>
    <dbReference type="NCBI Taxonomy" id="315347"/>
    <lineage>
        <taxon>Eukaryota</taxon>
        <taxon>Viridiplantae</taxon>
        <taxon>Streptophyta</taxon>
        <taxon>Embryophyta</taxon>
        <taxon>Tracheophyta</taxon>
        <taxon>Spermatophyta</taxon>
        <taxon>Magnoliopsida</taxon>
        <taxon>eudicotyledons</taxon>
        <taxon>Gunneridae</taxon>
        <taxon>Pentapetalae</taxon>
        <taxon>asterids</taxon>
        <taxon>lamiids</taxon>
        <taxon>Solanales</taxon>
        <taxon>Solanaceae</taxon>
        <taxon>Solanoideae</taxon>
        <taxon>Solaneae</taxon>
        <taxon>Solanum</taxon>
    </lineage>
</organism>
<name>A0AAF0R3D8_SOLVR</name>
<accession>A0AAF0R3D8</accession>
<dbReference type="Pfam" id="PF03004">
    <property type="entry name" value="Transposase_24"/>
    <property type="match status" value="1"/>
</dbReference>
<evidence type="ECO:0000313" key="1">
    <source>
        <dbReference type="EMBL" id="WMV33913.1"/>
    </source>
</evidence>
<keyword evidence="2" id="KW-1185">Reference proteome</keyword>
<evidence type="ECO:0000313" key="2">
    <source>
        <dbReference type="Proteomes" id="UP001234989"/>
    </source>
</evidence>
<proteinExistence type="predicted"/>